<dbReference type="OrthoDB" id="2638052at2759"/>
<proteinExistence type="predicted"/>
<dbReference type="Proteomes" id="UP000053647">
    <property type="component" value="Unassembled WGS sequence"/>
</dbReference>
<gene>
    <name evidence="2" type="ORF">PAXINDRAFT_155958</name>
</gene>
<organism evidence="2 3">
    <name type="scientific">Paxillus involutus ATCC 200175</name>
    <dbReference type="NCBI Taxonomy" id="664439"/>
    <lineage>
        <taxon>Eukaryota</taxon>
        <taxon>Fungi</taxon>
        <taxon>Dikarya</taxon>
        <taxon>Basidiomycota</taxon>
        <taxon>Agaricomycotina</taxon>
        <taxon>Agaricomycetes</taxon>
        <taxon>Agaricomycetidae</taxon>
        <taxon>Boletales</taxon>
        <taxon>Paxilineae</taxon>
        <taxon>Paxillaceae</taxon>
        <taxon>Paxillus</taxon>
    </lineage>
</organism>
<evidence type="ECO:0000256" key="1">
    <source>
        <dbReference type="SAM" id="SignalP"/>
    </source>
</evidence>
<keyword evidence="1" id="KW-0732">Signal</keyword>
<accession>A0A0C9U5H3</accession>
<dbReference type="HOGENOM" id="CLU_1310473_0_0_1"/>
<keyword evidence="3" id="KW-1185">Reference proteome</keyword>
<name>A0A0C9U5H3_PAXIN</name>
<protein>
    <submittedName>
        <fullName evidence="2">Uncharacterized protein</fullName>
    </submittedName>
</protein>
<feature type="signal peptide" evidence="1">
    <location>
        <begin position="1"/>
        <end position="22"/>
    </location>
</feature>
<sequence>MARLALVATALMALSFSSGVNAMCYACPNCDYDNISTPEGNVCLNYWTCSGSVITCYYPSVEDLGTFSACEFTGTQTEYGYYEFALTSGPSVCDGLEIGDNSKCEPSNDPWNAVSNECTGSEAYVGEPNSGLLRSMKRVCGWLTGLEMQVPPWAGRPERHLGHIMMLACTMIKLLVMTGVTEFARESGVGSEWSYWQSLVTSHLLSTSRV</sequence>
<evidence type="ECO:0000313" key="3">
    <source>
        <dbReference type="Proteomes" id="UP000053647"/>
    </source>
</evidence>
<reference evidence="3" key="2">
    <citation type="submission" date="2015-01" db="EMBL/GenBank/DDBJ databases">
        <title>Evolutionary Origins and Diversification of the Mycorrhizal Mutualists.</title>
        <authorList>
            <consortium name="DOE Joint Genome Institute"/>
            <consortium name="Mycorrhizal Genomics Consortium"/>
            <person name="Kohler A."/>
            <person name="Kuo A."/>
            <person name="Nagy L.G."/>
            <person name="Floudas D."/>
            <person name="Copeland A."/>
            <person name="Barry K.W."/>
            <person name="Cichocki N."/>
            <person name="Veneault-Fourrey C."/>
            <person name="LaButti K."/>
            <person name="Lindquist E.A."/>
            <person name="Lipzen A."/>
            <person name="Lundell T."/>
            <person name="Morin E."/>
            <person name="Murat C."/>
            <person name="Riley R."/>
            <person name="Ohm R."/>
            <person name="Sun H."/>
            <person name="Tunlid A."/>
            <person name="Henrissat B."/>
            <person name="Grigoriev I.V."/>
            <person name="Hibbett D.S."/>
            <person name="Martin F."/>
        </authorList>
    </citation>
    <scope>NUCLEOTIDE SEQUENCE [LARGE SCALE GENOMIC DNA]</scope>
    <source>
        <strain evidence="3">ATCC 200175</strain>
    </source>
</reference>
<dbReference type="AlphaFoldDB" id="A0A0C9U5H3"/>
<reference evidence="2 3" key="1">
    <citation type="submission" date="2014-06" db="EMBL/GenBank/DDBJ databases">
        <authorList>
            <consortium name="DOE Joint Genome Institute"/>
            <person name="Kuo A."/>
            <person name="Kohler A."/>
            <person name="Nagy L.G."/>
            <person name="Floudas D."/>
            <person name="Copeland A."/>
            <person name="Barry K.W."/>
            <person name="Cichocki N."/>
            <person name="Veneault-Fourrey C."/>
            <person name="LaButti K."/>
            <person name="Lindquist E.A."/>
            <person name="Lipzen A."/>
            <person name="Lundell T."/>
            <person name="Morin E."/>
            <person name="Murat C."/>
            <person name="Sun H."/>
            <person name="Tunlid A."/>
            <person name="Henrissat B."/>
            <person name="Grigoriev I.V."/>
            <person name="Hibbett D.S."/>
            <person name="Martin F."/>
            <person name="Nordberg H.P."/>
            <person name="Cantor M.N."/>
            <person name="Hua S.X."/>
        </authorList>
    </citation>
    <scope>NUCLEOTIDE SEQUENCE [LARGE SCALE GENOMIC DNA]</scope>
    <source>
        <strain evidence="2 3">ATCC 200175</strain>
    </source>
</reference>
<evidence type="ECO:0000313" key="2">
    <source>
        <dbReference type="EMBL" id="KIJ14647.1"/>
    </source>
</evidence>
<feature type="chain" id="PRO_5002220863" evidence="1">
    <location>
        <begin position="23"/>
        <end position="210"/>
    </location>
</feature>
<dbReference type="EMBL" id="KN819341">
    <property type="protein sequence ID" value="KIJ14647.1"/>
    <property type="molecule type" value="Genomic_DNA"/>
</dbReference>